<dbReference type="PANTHER" id="PTHR34391">
    <property type="entry name" value="UPF0658 GOLGI APPARATUS MEMBRANE PROTEIN C1952.10C-RELATED"/>
    <property type="match status" value="1"/>
</dbReference>
<keyword evidence="2" id="KW-0472">Membrane</keyword>
<feature type="transmembrane region" description="Helical" evidence="2">
    <location>
        <begin position="77"/>
        <end position="95"/>
    </location>
</feature>
<feature type="transmembrane region" description="Helical" evidence="2">
    <location>
        <begin position="101"/>
        <end position="124"/>
    </location>
</feature>
<accession>A0A9W8H193</accession>
<feature type="region of interest" description="Disordered" evidence="1">
    <location>
        <begin position="374"/>
        <end position="393"/>
    </location>
</feature>
<feature type="transmembrane region" description="Helical" evidence="2">
    <location>
        <begin position="156"/>
        <end position="180"/>
    </location>
</feature>
<evidence type="ECO:0000256" key="2">
    <source>
        <dbReference type="SAM" id="Phobius"/>
    </source>
</evidence>
<feature type="transmembrane region" description="Helical" evidence="2">
    <location>
        <begin position="216"/>
        <end position="239"/>
    </location>
</feature>
<feature type="compositionally biased region" description="Basic and acidic residues" evidence="1">
    <location>
        <begin position="684"/>
        <end position="698"/>
    </location>
</feature>
<comment type="caution">
    <text evidence="3">The sequence shown here is derived from an EMBL/GenBank/DDBJ whole genome shotgun (WGS) entry which is preliminary data.</text>
</comment>
<dbReference type="InterPro" id="IPR040410">
    <property type="entry name" value="UPF0658_Golgi"/>
</dbReference>
<dbReference type="GO" id="GO:0005794">
    <property type="term" value="C:Golgi apparatus"/>
    <property type="evidence" value="ECO:0007669"/>
    <property type="project" value="TreeGrafter"/>
</dbReference>
<keyword evidence="2" id="KW-1133">Transmembrane helix</keyword>
<dbReference type="EMBL" id="JANBUL010000340">
    <property type="protein sequence ID" value="KAJ2776705.1"/>
    <property type="molecule type" value="Genomic_DNA"/>
</dbReference>
<feature type="transmembrane region" description="Helical" evidence="2">
    <location>
        <begin position="259"/>
        <end position="282"/>
    </location>
</feature>
<evidence type="ECO:0000313" key="4">
    <source>
        <dbReference type="Proteomes" id="UP001140217"/>
    </source>
</evidence>
<protein>
    <submittedName>
        <fullName evidence="3">Uncharacterized protein</fullName>
    </submittedName>
</protein>
<feature type="region of interest" description="Disordered" evidence="1">
    <location>
        <begin position="419"/>
        <end position="529"/>
    </location>
</feature>
<feature type="compositionally biased region" description="Polar residues" evidence="1">
    <location>
        <begin position="470"/>
        <end position="489"/>
    </location>
</feature>
<keyword evidence="2" id="KW-0812">Transmembrane</keyword>
<feature type="region of interest" description="Disordered" evidence="1">
    <location>
        <begin position="679"/>
        <end position="712"/>
    </location>
</feature>
<sequence>MLTSPPPRSGRWSRPARAFLAAAAAQAAAGVALEAALMARAGGALQLVHGAGLVAVQAAALLLAAAAMCVRSEALTTTAAALDVLLLALRAALLLQPGARASAAALHACAIAALALGGAAKAWLAWRHLRRDFGWQMFRALGADLRMRRMLVCQQLLLSLAVLAALLFLHVWVQLAGIAALTGAGALGWVLSAALLAAVVAVLCACLAAAVRELRWLMYACAALFAAAPAPMVYMLVVVATRWRLARPAGAVHAACYKYMALLLAALLALDIALALASLAVARTFGKGLKERLRHFQDLARQDIDLEAATAPGTLGPHAPSAAAEDYLAKPAPARQPASGALARALASTRGSLWESSVLFRAFFFGLDVADGPEARASTEAPPPPPPQALEPSAHPTMWLLYSVPKFSATSLQNMFASPCSTTCQASPEPGAARPPQSPAPTERSSLCLSDAALPAPGTPSAHSAGSARSPATSRPYSLDGVQTPTASRAASFDTTAAARTPTTPGPCSFDSARTPTTPGVGSVGSVGSVQTPDAPRLCSIDSVRPPPAARLCSIDSIRLPAATGTPMTLELLLSIEELDTINGELVAAASRSYGSASGSRPHMHGAAGSPAPSWSLVSSASLRTSTGTAPFPAMSPGALVGERSRVVFRPAAYADDYCPPPHAVHSPLALRVTNSSDIVDCSDDSRPASRPSSESRTDTLGSAHTDAGRSA</sequence>
<organism evidence="3 4">
    <name type="scientific">Coemansia javaensis</name>
    <dbReference type="NCBI Taxonomy" id="2761396"/>
    <lineage>
        <taxon>Eukaryota</taxon>
        <taxon>Fungi</taxon>
        <taxon>Fungi incertae sedis</taxon>
        <taxon>Zoopagomycota</taxon>
        <taxon>Kickxellomycotina</taxon>
        <taxon>Kickxellomycetes</taxon>
        <taxon>Kickxellales</taxon>
        <taxon>Kickxellaceae</taxon>
        <taxon>Coemansia</taxon>
    </lineage>
</organism>
<keyword evidence="4" id="KW-1185">Reference proteome</keyword>
<proteinExistence type="predicted"/>
<dbReference type="AlphaFoldDB" id="A0A9W8H193"/>
<dbReference type="Proteomes" id="UP001140217">
    <property type="component" value="Unassembled WGS sequence"/>
</dbReference>
<reference evidence="3" key="1">
    <citation type="submission" date="2022-07" db="EMBL/GenBank/DDBJ databases">
        <title>Phylogenomic reconstructions and comparative analyses of Kickxellomycotina fungi.</title>
        <authorList>
            <person name="Reynolds N.K."/>
            <person name="Stajich J.E."/>
            <person name="Barry K."/>
            <person name="Grigoriev I.V."/>
            <person name="Crous P."/>
            <person name="Smith M.E."/>
        </authorList>
    </citation>
    <scope>NUCLEOTIDE SEQUENCE</scope>
    <source>
        <strain evidence="3">NBRC 105414</strain>
    </source>
</reference>
<feature type="transmembrane region" description="Helical" evidence="2">
    <location>
        <begin position="51"/>
        <end position="70"/>
    </location>
</feature>
<feature type="compositionally biased region" description="Low complexity" evidence="1">
    <location>
        <begin position="495"/>
        <end position="507"/>
    </location>
</feature>
<feature type="transmembrane region" description="Helical" evidence="2">
    <location>
        <begin position="186"/>
        <end position="209"/>
    </location>
</feature>
<evidence type="ECO:0000313" key="3">
    <source>
        <dbReference type="EMBL" id="KAJ2776705.1"/>
    </source>
</evidence>
<evidence type="ECO:0000256" key="1">
    <source>
        <dbReference type="SAM" id="MobiDB-lite"/>
    </source>
</evidence>
<dbReference type="PANTHER" id="PTHR34391:SF2">
    <property type="entry name" value="TRP C-TERMINAL DOMAIN-CONTAINING PROTEIN"/>
    <property type="match status" value="1"/>
</dbReference>
<dbReference type="OrthoDB" id="2448307at2759"/>
<feature type="region of interest" description="Disordered" evidence="1">
    <location>
        <begin position="594"/>
        <end position="615"/>
    </location>
</feature>
<gene>
    <name evidence="3" type="ORF">H4R18_005533</name>
</gene>
<name>A0A9W8H193_9FUNG</name>
<feature type="compositionally biased region" description="Low complexity" evidence="1">
    <location>
        <begin position="515"/>
        <end position="529"/>
    </location>
</feature>